<evidence type="ECO:0000313" key="2">
    <source>
        <dbReference type="Proteomes" id="UP000294480"/>
    </source>
</evidence>
<accession>A0A4R6Y4I9</accession>
<keyword evidence="2" id="KW-1185">Reference proteome</keyword>
<organism evidence="1 2">
    <name type="scientific">Hydromonas duriensis</name>
    <dbReference type="NCBI Taxonomy" id="1527608"/>
    <lineage>
        <taxon>Bacteria</taxon>
        <taxon>Pseudomonadati</taxon>
        <taxon>Pseudomonadota</taxon>
        <taxon>Betaproteobacteria</taxon>
        <taxon>Burkholderiales</taxon>
        <taxon>Burkholderiaceae</taxon>
        <taxon>Hydromonas</taxon>
    </lineage>
</organism>
<dbReference type="Proteomes" id="UP000294480">
    <property type="component" value="Unassembled WGS sequence"/>
</dbReference>
<sequence length="32" mass="3559">MNTNTAKHNLPAILTTKEAALALNRKPQTLRK</sequence>
<proteinExistence type="predicted"/>
<comment type="caution">
    <text evidence="1">The sequence shown here is derived from an EMBL/GenBank/DDBJ whole genome shotgun (WGS) entry which is preliminary data.</text>
</comment>
<protein>
    <submittedName>
        <fullName evidence="1">Uncharacterized protein</fullName>
    </submittedName>
</protein>
<gene>
    <name evidence="1" type="ORF">DFR44_13612</name>
</gene>
<name>A0A4R6Y4I9_9BURK</name>
<reference evidence="1 2" key="1">
    <citation type="submission" date="2019-03" db="EMBL/GenBank/DDBJ databases">
        <title>Genomic Encyclopedia of Type Strains, Phase IV (KMG-IV): sequencing the most valuable type-strain genomes for metagenomic binning, comparative biology and taxonomic classification.</title>
        <authorList>
            <person name="Goeker M."/>
        </authorList>
    </citation>
    <scope>NUCLEOTIDE SEQUENCE [LARGE SCALE GENOMIC DNA]</scope>
    <source>
        <strain evidence="1 2">DSM 102852</strain>
    </source>
</reference>
<dbReference type="EMBL" id="SNZE01000036">
    <property type="protein sequence ID" value="TDR27869.1"/>
    <property type="molecule type" value="Genomic_DNA"/>
</dbReference>
<dbReference type="AlphaFoldDB" id="A0A4R6Y4I9"/>
<evidence type="ECO:0000313" key="1">
    <source>
        <dbReference type="EMBL" id="TDR27869.1"/>
    </source>
</evidence>